<reference evidence="1 2" key="1">
    <citation type="submission" date="2016-10" db="EMBL/GenBank/DDBJ databases">
        <title>Comparative genomics of Bacillus thuringiensis reveals a path to pathogens against multiple invertebrate hosts.</title>
        <authorList>
            <person name="Zheng J."/>
            <person name="Gao Q."/>
            <person name="Liu H."/>
            <person name="Peng D."/>
            <person name="Ruan L."/>
            <person name="Sun M."/>
        </authorList>
    </citation>
    <scope>NUCLEOTIDE SEQUENCE [LARGE SCALE GENOMIC DNA]</scope>
    <source>
        <strain evidence="1">BGSC 4BM1</strain>
    </source>
</reference>
<dbReference type="Pfam" id="PF19503">
    <property type="entry name" value="DUF6037"/>
    <property type="match status" value="1"/>
</dbReference>
<sequence length="226" mass="26400">MDGAIRLTRLFALSKSMLDQDLDYQVINGIRYKSELQISAIFKYDYKDLKKKKYDEASDKKYILGLFKRGTNEFLELPLEHEVKVGGFKSFELPIELGGDFYRKLSNFLEIKQSKHGRFSPRHFFYALNAVMPTKASENNLDRRVCSYSYPTSKDNEHEKIYFRGFLNNDIDGNKRSLENKAKTQKLLPYANEIISERNISVCFTDTPKDINKEKEEMDNSKINSI</sequence>
<comment type="caution">
    <text evidence="1">The sequence shown here is derived from an EMBL/GenBank/DDBJ whole genome shotgun (WGS) entry which is preliminary data.</text>
</comment>
<gene>
    <name evidence="1" type="ORF">BK732_30620</name>
</gene>
<accession>A0A243A0A2</accession>
<organism evidence="1 2">
    <name type="scientific">Bacillus thuringiensis serovar navarrensis</name>
    <dbReference type="NCBI Taxonomy" id="339658"/>
    <lineage>
        <taxon>Bacteria</taxon>
        <taxon>Bacillati</taxon>
        <taxon>Bacillota</taxon>
        <taxon>Bacilli</taxon>
        <taxon>Bacillales</taxon>
        <taxon>Bacillaceae</taxon>
        <taxon>Bacillus</taxon>
        <taxon>Bacillus cereus group</taxon>
    </lineage>
</organism>
<proteinExistence type="predicted"/>
<protein>
    <submittedName>
        <fullName evidence="1">Uncharacterized protein</fullName>
    </submittedName>
</protein>
<dbReference type="InterPro" id="IPR046100">
    <property type="entry name" value="DUF6037"/>
</dbReference>
<dbReference type="EMBL" id="NFDG01000134">
    <property type="protein sequence ID" value="OTY09351.1"/>
    <property type="molecule type" value="Genomic_DNA"/>
</dbReference>
<dbReference type="RefSeq" id="WP_088035149.1">
    <property type="nucleotide sequence ID" value="NZ_NFDG01000134.1"/>
</dbReference>
<dbReference type="Proteomes" id="UP000194860">
    <property type="component" value="Unassembled WGS sequence"/>
</dbReference>
<evidence type="ECO:0000313" key="1">
    <source>
        <dbReference type="EMBL" id="OTY09351.1"/>
    </source>
</evidence>
<name>A0A243A0A2_BACTU</name>
<dbReference type="AlphaFoldDB" id="A0A243A0A2"/>
<evidence type="ECO:0000313" key="2">
    <source>
        <dbReference type="Proteomes" id="UP000194860"/>
    </source>
</evidence>